<sequence length="197" mass="20552">MMSRLLPIALVAGFLVACGKSTPPPRTEEVPMGTESQKRESRRPDPEKGEDVTAGALTPAPAPARDAEDEAPFPSAPATSTPSKSSSKGGSKAGSKGSVASGSTPKGSAKGGGPLNKAECDQLMDRYIDVVVTGEGAPLKGMSGKELDDARNMIKSTVASDPNYKGMKEACLRDLTKGQYSCAMKARAMEEFQNCIR</sequence>
<dbReference type="RefSeq" id="WP_394837475.1">
    <property type="nucleotide sequence ID" value="NZ_CP089929.1"/>
</dbReference>
<dbReference type="EMBL" id="CP089983">
    <property type="protein sequence ID" value="WXB07808.1"/>
    <property type="molecule type" value="Genomic_DNA"/>
</dbReference>
<reference evidence="3" key="1">
    <citation type="submission" date="2021-12" db="EMBL/GenBank/DDBJ databases">
        <title>Discovery of the Pendulisporaceae a myxobacterial family with distinct sporulation behavior and unique specialized metabolism.</title>
        <authorList>
            <person name="Garcia R."/>
            <person name="Popoff A."/>
            <person name="Bader C.D."/>
            <person name="Loehr J."/>
            <person name="Walesch S."/>
            <person name="Walt C."/>
            <person name="Boldt J."/>
            <person name="Bunk B."/>
            <person name="Haeckl F.J.F.P.J."/>
            <person name="Gunesch A.P."/>
            <person name="Birkelbach J."/>
            <person name="Nuebel U."/>
            <person name="Pietschmann T."/>
            <person name="Bach T."/>
            <person name="Mueller R."/>
        </authorList>
    </citation>
    <scope>NUCLEOTIDE SEQUENCE</scope>
    <source>
        <strain evidence="3">MSr11367</strain>
    </source>
</reference>
<organism evidence="3 4">
    <name type="scientific">Pendulispora rubella</name>
    <dbReference type="NCBI Taxonomy" id="2741070"/>
    <lineage>
        <taxon>Bacteria</taxon>
        <taxon>Pseudomonadati</taxon>
        <taxon>Myxococcota</taxon>
        <taxon>Myxococcia</taxon>
        <taxon>Myxococcales</taxon>
        <taxon>Sorangiineae</taxon>
        <taxon>Pendulisporaceae</taxon>
        <taxon>Pendulispora</taxon>
    </lineage>
</organism>
<keyword evidence="4" id="KW-1185">Reference proteome</keyword>
<feature type="compositionally biased region" description="Basic and acidic residues" evidence="1">
    <location>
        <begin position="36"/>
        <end position="51"/>
    </location>
</feature>
<name>A0ABZ2LA56_9BACT</name>
<evidence type="ECO:0000313" key="4">
    <source>
        <dbReference type="Proteomes" id="UP001374803"/>
    </source>
</evidence>
<evidence type="ECO:0000256" key="2">
    <source>
        <dbReference type="SAM" id="SignalP"/>
    </source>
</evidence>
<keyword evidence="2" id="KW-0732">Signal</keyword>
<evidence type="ECO:0000313" key="3">
    <source>
        <dbReference type="EMBL" id="WXB07808.1"/>
    </source>
</evidence>
<evidence type="ECO:0000256" key="1">
    <source>
        <dbReference type="SAM" id="MobiDB-lite"/>
    </source>
</evidence>
<feature type="region of interest" description="Disordered" evidence="1">
    <location>
        <begin position="18"/>
        <end position="117"/>
    </location>
</feature>
<dbReference type="Proteomes" id="UP001374803">
    <property type="component" value="Chromosome"/>
</dbReference>
<feature type="compositionally biased region" description="Low complexity" evidence="1">
    <location>
        <begin position="72"/>
        <end position="104"/>
    </location>
</feature>
<feature type="chain" id="PRO_5045349095" evidence="2">
    <location>
        <begin position="18"/>
        <end position="197"/>
    </location>
</feature>
<feature type="signal peptide" evidence="2">
    <location>
        <begin position="1"/>
        <end position="17"/>
    </location>
</feature>
<dbReference type="PROSITE" id="PS51257">
    <property type="entry name" value="PROKAR_LIPOPROTEIN"/>
    <property type="match status" value="1"/>
</dbReference>
<protein>
    <submittedName>
        <fullName evidence="3">Uncharacterized protein</fullName>
    </submittedName>
</protein>
<accession>A0ABZ2LA56</accession>
<gene>
    <name evidence="3" type="ORF">LVJ94_11255</name>
</gene>
<proteinExistence type="predicted"/>